<name>F8FGE5_PAEMK</name>
<evidence type="ECO:0000259" key="9">
    <source>
        <dbReference type="Pfam" id="PF00324"/>
    </source>
</evidence>
<comment type="subcellular location">
    <subcellularLocation>
        <location evidence="1">Membrane</location>
        <topology evidence="1">Multi-pass membrane protein</topology>
    </subcellularLocation>
</comment>
<dbReference type="AlphaFoldDB" id="F8FGE5"/>
<dbReference type="PROSITE" id="PS51257">
    <property type="entry name" value="PROKAR_LIPOPROTEIN"/>
    <property type="match status" value="1"/>
</dbReference>
<feature type="transmembrane region" description="Helical" evidence="8">
    <location>
        <begin position="394"/>
        <end position="410"/>
    </location>
</feature>
<dbReference type="RefSeq" id="WP_013919749.1">
    <property type="nucleotide sequence ID" value="NC_015690.1"/>
</dbReference>
<evidence type="ECO:0000256" key="3">
    <source>
        <dbReference type="ARBA" id="ARBA00022692"/>
    </source>
</evidence>
<evidence type="ECO:0000256" key="6">
    <source>
        <dbReference type="ARBA" id="ARBA00023136"/>
    </source>
</evidence>
<feature type="transmembrane region" description="Helical" evidence="8">
    <location>
        <begin position="332"/>
        <end position="353"/>
    </location>
</feature>
<feature type="transmembrane region" description="Helical" evidence="8">
    <location>
        <begin position="284"/>
        <end position="311"/>
    </location>
</feature>
<feature type="transmembrane region" description="Helical" evidence="8">
    <location>
        <begin position="416"/>
        <end position="434"/>
    </location>
</feature>
<reference evidence="11" key="1">
    <citation type="submission" date="2011-06" db="EMBL/GenBank/DDBJ databases">
        <title>Complete genome sequence of Paenibacillus mucilaginosus KNP414.</title>
        <authorList>
            <person name="Wang J."/>
            <person name="Hu S."/>
            <person name="Hu X."/>
            <person name="Zhang B."/>
            <person name="Dong D."/>
            <person name="Zhang S."/>
            <person name="Zhao K."/>
            <person name="Wu D."/>
        </authorList>
    </citation>
    <scope>NUCLEOTIDE SEQUENCE [LARGE SCALE GENOMIC DNA]</scope>
    <source>
        <strain evidence="11">KNP414</strain>
    </source>
</reference>
<protein>
    <submittedName>
        <fullName evidence="10">Amino acid permease-associated region</fullName>
    </submittedName>
</protein>
<dbReference type="Pfam" id="PF00324">
    <property type="entry name" value="AA_permease"/>
    <property type="match status" value="1"/>
</dbReference>
<feature type="transmembrane region" description="Helical" evidence="8">
    <location>
        <begin position="155"/>
        <end position="179"/>
    </location>
</feature>
<dbReference type="GO" id="GO:0016020">
    <property type="term" value="C:membrane"/>
    <property type="evidence" value="ECO:0007669"/>
    <property type="project" value="UniProtKB-SubCell"/>
</dbReference>
<evidence type="ECO:0000256" key="2">
    <source>
        <dbReference type="ARBA" id="ARBA00022448"/>
    </source>
</evidence>
<dbReference type="PIRSF" id="PIRSF006060">
    <property type="entry name" value="AA_transporter"/>
    <property type="match status" value="1"/>
</dbReference>
<evidence type="ECO:0000256" key="4">
    <source>
        <dbReference type="ARBA" id="ARBA00022970"/>
    </source>
</evidence>
<reference evidence="10 11" key="2">
    <citation type="journal article" date="2013" name="Genome Announc.">
        <title>Genome Sequence of Growth-Improving Paenibacillus mucilaginosus Strain KNP414.</title>
        <authorList>
            <person name="Lu J.J."/>
            <person name="Wang J.F."/>
            <person name="Hu X.F."/>
        </authorList>
    </citation>
    <scope>NUCLEOTIDE SEQUENCE [LARGE SCALE GENOMIC DNA]</scope>
    <source>
        <strain evidence="10 11">KNP414</strain>
    </source>
</reference>
<proteinExistence type="predicted"/>
<feature type="transmembrane region" description="Helical" evidence="8">
    <location>
        <begin position="199"/>
        <end position="218"/>
    </location>
</feature>
<keyword evidence="5 8" id="KW-1133">Transmembrane helix</keyword>
<dbReference type="EMBL" id="CP002869">
    <property type="protein sequence ID" value="AEI44605.1"/>
    <property type="molecule type" value="Genomic_DNA"/>
</dbReference>
<dbReference type="Gene3D" id="1.20.1740.10">
    <property type="entry name" value="Amino acid/polyamine transporter I"/>
    <property type="match status" value="1"/>
</dbReference>
<evidence type="ECO:0000256" key="1">
    <source>
        <dbReference type="ARBA" id="ARBA00004141"/>
    </source>
</evidence>
<dbReference type="KEGG" id="pms:KNP414_06081"/>
<evidence type="ECO:0000256" key="5">
    <source>
        <dbReference type="ARBA" id="ARBA00022989"/>
    </source>
</evidence>
<dbReference type="GO" id="GO:0006865">
    <property type="term" value="P:amino acid transport"/>
    <property type="evidence" value="ECO:0007669"/>
    <property type="project" value="UniProtKB-KW"/>
</dbReference>
<dbReference type="HOGENOM" id="CLU_007946_9_3_9"/>
<feature type="compositionally biased region" description="Basic and acidic residues" evidence="7">
    <location>
        <begin position="455"/>
        <end position="467"/>
    </location>
</feature>
<evidence type="ECO:0000256" key="7">
    <source>
        <dbReference type="SAM" id="MobiDB-lite"/>
    </source>
</evidence>
<sequence>MSKGKTSSKDDKLKWWQLSLLGVACTIGTGYFLGTGIALTMGGPAVIFLFILAAFGTYMVFDALARMTAADPQQGSFRSYAKKAYGRWAGFTSGWVYWSSELLIMGSQLAALSLFTRMWFPNLPMWMFAAVYGLLGLGIILLGTKGFERLENMFAVMKIAAILMFLVLAGAALFGMLGQGAYAPKVPATGPEVWPGGGIGLWSAFIFAFYAFGGIEIMGLMAMRLKNPKEAPKAGKMMILLLTTVYIASLVCAVILVPIGAFNSKESPFASALNHYNLPFVPHVFNSVLIIAGFSTMVASLFAVTTMLVTLAGDHDAPKMFSAKKDSSKLPFTAIGFTAGGLAVSVVTALLMPESVYEYVTTAAGLMLLYNWTFILVTSGRLLKLSGWGQTKRWSGILLIALAVVGTLFHETSRPGFFISLGFVAVISAVTLIMRRVWKKQQGGGGESGPQGRSKHAEGQQSGHDEYEPSVNRPVLPRRRKSFT</sequence>
<feature type="transmembrane region" description="Helical" evidence="8">
    <location>
        <begin position="359"/>
        <end position="382"/>
    </location>
</feature>
<dbReference type="GO" id="GO:0055085">
    <property type="term" value="P:transmembrane transport"/>
    <property type="evidence" value="ECO:0007669"/>
    <property type="project" value="InterPro"/>
</dbReference>
<feature type="region of interest" description="Disordered" evidence="7">
    <location>
        <begin position="441"/>
        <end position="484"/>
    </location>
</feature>
<evidence type="ECO:0000256" key="8">
    <source>
        <dbReference type="SAM" id="Phobius"/>
    </source>
</evidence>
<keyword evidence="2" id="KW-0813">Transport</keyword>
<evidence type="ECO:0000313" key="11">
    <source>
        <dbReference type="Proteomes" id="UP000006620"/>
    </source>
</evidence>
<dbReference type="PANTHER" id="PTHR43495:SF5">
    <property type="entry name" value="GAMMA-AMINOBUTYRIC ACID PERMEASE"/>
    <property type="match status" value="1"/>
</dbReference>
<dbReference type="PATRIC" id="fig|1036673.3.peg.5653"/>
<accession>F8FGE5</accession>
<feature type="transmembrane region" description="Helical" evidence="8">
    <location>
        <begin position="85"/>
        <end position="105"/>
    </location>
</feature>
<feature type="transmembrane region" description="Helical" evidence="8">
    <location>
        <begin position="20"/>
        <end position="39"/>
    </location>
</feature>
<keyword evidence="3 8" id="KW-0812">Transmembrane</keyword>
<feature type="transmembrane region" description="Helical" evidence="8">
    <location>
        <begin position="45"/>
        <end position="64"/>
    </location>
</feature>
<keyword evidence="6 8" id="KW-0472">Membrane</keyword>
<dbReference type="PANTHER" id="PTHR43495">
    <property type="entry name" value="GABA PERMEASE"/>
    <property type="match status" value="1"/>
</dbReference>
<dbReference type="InterPro" id="IPR004841">
    <property type="entry name" value="AA-permease/SLC12A_dom"/>
</dbReference>
<feature type="transmembrane region" description="Helical" evidence="8">
    <location>
        <begin position="239"/>
        <end position="264"/>
    </location>
</feature>
<gene>
    <name evidence="10" type="ordered locus">KNP414_06081</name>
</gene>
<organism evidence="10 11">
    <name type="scientific">Paenibacillus mucilaginosus (strain KNP414)</name>
    <dbReference type="NCBI Taxonomy" id="1036673"/>
    <lineage>
        <taxon>Bacteria</taxon>
        <taxon>Bacillati</taxon>
        <taxon>Bacillota</taxon>
        <taxon>Bacilli</taxon>
        <taxon>Bacillales</taxon>
        <taxon>Paenibacillaceae</taxon>
        <taxon>Paenibacillus</taxon>
    </lineage>
</organism>
<evidence type="ECO:0000313" key="10">
    <source>
        <dbReference type="EMBL" id="AEI44605.1"/>
    </source>
</evidence>
<keyword evidence="4" id="KW-0029">Amino-acid transport</keyword>
<feature type="transmembrane region" description="Helical" evidence="8">
    <location>
        <begin position="125"/>
        <end position="143"/>
    </location>
</feature>
<feature type="domain" description="Amino acid permease/ SLC12A" evidence="9">
    <location>
        <begin position="20"/>
        <end position="381"/>
    </location>
</feature>
<dbReference type="Proteomes" id="UP000006620">
    <property type="component" value="Chromosome"/>
</dbReference>